<dbReference type="Proteomes" id="UP000679848">
    <property type="component" value="Chromosome"/>
</dbReference>
<dbReference type="RefSeq" id="WP_213543449.1">
    <property type="nucleotide sequence ID" value="NZ_AP023420.1"/>
</dbReference>
<evidence type="ECO:0000313" key="1">
    <source>
        <dbReference type="EMBL" id="BCK85261.1"/>
    </source>
</evidence>
<accession>A0A810QII9</accession>
<protein>
    <submittedName>
        <fullName evidence="1">Uncharacterized protein</fullName>
    </submittedName>
</protein>
<proteinExistence type="predicted"/>
<keyword evidence="2" id="KW-1185">Reference proteome</keyword>
<name>A0A810QII9_9FIRM</name>
<dbReference type="EMBL" id="AP023420">
    <property type="protein sequence ID" value="BCK85261.1"/>
    <property type="molecule type" value="Genomic_DNA"/>
</dbReference>
<dbReference type="AlphaFoldDB" id="A0A810QII9"/>
<evidence type="ECO:0000313" key="2">
    <source>
        <dbReference type="Proteomes" id="UP000679848"/>
    </source>
</evidence>
<organism evidence="1 2">
    <name type="scientific">Pusillibacter faecalis</name>
    <dbReference type="NCBI Taxonomy" id="2714358"/>
    <lineage>
        <taxon>Bacteria</taxon>
        <taxon>Bacillati</taxon>
        <taxon>Bacillota</taxon>
        <taxon>Clostridia</taxon>
        <taxon>Eubacteriales</taxon>
        <taxon>Oscillospiraceae</taxon>
        <taxon>Pusillibacter</taxon>
    </lineage>
</organism>
<reference evidence="1" key="1">
    <citation type="submission" date="2020-09" db="EMBL/GenBank/DDBJ databases">
        <title>New species isolated from human feces.</title>
        <authorList>
            <person name="Kitahara M."/>
            <person name="Shigeno Y."/>
            <person name="Shime M."/>
            <person name="Matsumoto Y."/>
            <person name="Nakamura S."/>
            <person name="Motooka D."/>
            <person name="Fukuoka S."/>
            <person name="Nishikawa H."/>
            <person name="Benno Y."/>
        </authorList>
    </citation>
    <scope>NUCLEOTIDE SEQUENCE</scope>
    <source>
        <strain evidence="1">MM59</strain>
    </source>
</reference>
<sequence>MPRNATTLKVDGYEISATFAETRNTAISGHLKQILLSSYIAGGHKFQAGGILAAPPVQRYNKDGDRHHVP</sequence>
<gene>
    <name evidence="1" type="ORF">MM59RIKEN_25800</name>
</gene>
<dbReference type="KEGG" id="pfaa:MM59RIKEN_25800"/>